<dbReference type="Proteomes" id="UP000316726">
    <property type="component" value="Chromosome 13"/>
</dbReference>
<evidence type="ECO:0000256" key="1">
    <source>
        <dbReference type="SAM" id="MobiDB-lite"/>
    </source>
</evidence>
<proteinExistence type="predicted"/>
<keyword evidence="3" id="KW-1185">Reference proteome</keyword>
<accession>A0A5B8MV45</accession>
<feature type="compositionally biased region" description="Basic and acidic residues" evidence="1">
    <location>
        <begin position="22"/>
        <end position="31"/>
    </location>
</feature>
<name>A0A5B8MV45_9CHLO</name>
<protein>
    <submittedName>
        <fullName evidence="2">Uncharacterized protein</fullName>
    </submittedName>
</protein>
<feature type="region of interest" description="Disordered" evidence="1">
    <location>
        <begin position="22"/>
        <end position="63"/>
    </location>
</feature>
<feature type="region of interest" description="Disordered" evidence="1">
    <location>
        <begin position="107"/>
        <end position="148"/>
    </location>
</feature>
<dbReference type="AlphaFoldDB" id="A0A5B8MV45"/>
<reference evidence="2 3" key="1">
    <citation type="submission" date="2018-07" db="EMBL/GenBank/DDBJ databases">
        <title>The complete nuclear genome of the prasinophyte Chloropicon primus (CCMP1205).</title>
        <authorList>
            <person name="Pombert J.-F."/>
            <person name="Otis C."/>
            <person name="Turmel M."/>
            <person name="Lemieux C."/>
        </authorList>
    </citation>
    <scope>NUCLEOTIDE SEQUENCE [LARGE SCALE GENOMIC DNA]</scope>
    <source>
        <strain evidence="2 3">CCMP1205</strain>
    </source>
</reference>
<dbReference type="EMBL" id="CP031046">
    <property type="protein sequence ID" value="QDZ24429.1"/>
    <property type="molecule type" value="Genomic_DNA"/>
</dbReference>
<evidence type="ECO:0000313" key="2">
    <source>
        <dbReference type="EMBL" id="QDZ24429.1"/>
    </source>
</evidence>
<gene>
    <name evidence="2" type="ORF">A3770_13p69470</name>
</gene>
<sequence>MSALVNGNDDDRRWEWRTFKDCEPGPDEHRAGLVPLEGGREEERRLQSPPQGPRDLLLSGRTASSACGRRRGLSREEKYIKYLILDYNFALFCFVYARSFAPRELDDDRAASAMRRTKTTTSIVDGDGSWPRRERETRPRREPPVLSC</sequence>
<feature type="compositionally biased region" description="Basic and acidic residues" evidence="1">
    <location>
        <begin position="130"/>
        <end position="148"/>
    </location>
</feature>
<organism evidence="2 3">
    <name type="scientific">Chloropicon primus</name>
    <dbReference type="NCBI Taxonomy" id="1764295"/>
    <lineage>
        <taxon>Eukaryota</taxon>
        <taxon>Viridiplantae</taxon>
        <taxon>Chlorophyta</taxon>
        <taxon>Chloropicophyceae</taxon>
        <taxon>Chloropicales</taxon>
        <taxon>Chloropicaceae</taxon>
        <taxon>Chloropicon</taxon>
    </lineage>
</organism>
<evidence type="ECO:0000313" key="3">
    <source>
        <dbReference type="Proteomes" id="UP000316726"/>
    </source>
</evidence>